<evidence type="ECO:0000313" key="1">
    <source>
        <dbReference type="EMBL" id="ABC23788.1"/>
    </source>
</evidence>
<reference evidence="1 2" key="1">
    <citation type="journal article" date="2011" name="Stand. Genomic Sci.">
        <title>Complete genome sequence of Rhodospirillum rubrum type strain (S1).</title>
        <authorList>
            <person name="Munk A.C."/>
            <person name="Copeland A."/>
            <person name="Lucas S."/>
            <person name="Lapidus A."/>
            <person name="Del Rio T.G."/>
            <person name="Barry K."/>
            <person name="Detter J.C."/>
            <person name="Hammon N."/>
            <person name="Israni S."/>
            <person name="Pitluck S."/>
            <person name="Brettin T."/>
            <person name="Bruce D."/>
            <person name="Han C."/>
            <person name="Tapia R."/>
            <person name="Gilna P."/>
            <person name="Schmutz J."/>
            <person name="Larimer F."/>
            <person name="Land M."/>
            <person name="Kyrpides N.C."/>
            <person name="Mavromatis K."/>
            <person name="Richardson P."/>
            <person name="Rohde M."/>
            <person name="Goker M."/>
            <person name="Klenk H.P."/>
            <person name="Zhang Y."/>
            <person name="Roberts G.P."/>
            <person name="Reslewic S."/>
            <person name="Schwartz D.C."/>
        </authorList>
    </citation>
    <scope>NUCLEOTIDE SEQUENCE [LARGE SCALE GENOMIC DNA]</scope>
    <source>
        <strain evidence="2">ATCC 11170 / ATH 1.1.1 / DSM 467 / LMG 4362 / NCIMB 8255 / S1</strain>
    </source>
</reference>
<dbReference type="HOGENOM" id="CLU_041406_0_0_5"/>
<name>Q2RQ07_RHORT</name>
<dbReference type="STRING" id="269796.Rru_A2993"/>
<keyword evidence="2" id="KW-1185">Reference proteome</keyword>
<dbReference type="KEGG" id="rru:Rru_A2993"/>
<dbReference type="DNASU" id="3836438"/>
<protein>
    <submittedName>
        <fullName evidence="1">Uncharacterized protein</fullName>
    </submittedName>
</protein>
<proteinExistence type="predicted"/>
<dbReference type="EMBL" id="CP000230">
    <property type="protein sequence ID" value="ABC23788.1"/>
    <property type="molecule type" value="Genomic_DNA"/>
</dbReference>
<sequence length="481" mass="54260">MTDAAEIRRAIVDALPITTSNYGELPDLGQVYVPPSHLRALRLDCNLVIGARGVGKSFWASALRLEGVRQQLGESLSPLTKTDVFAGFGTQPDIEFYPDGDTFSGILSQERTPYDVWRAVVARRLSAIIGLDIPKGTWKETVDWVSKNPEPFALLQQNANIFFRDEGKACLIVFDALDRTSSDWRTMDNIVRELLRVILQMKAHSLLHGKVFLREDQFHRTITDFPDASKLLTTRVELSWAPHDLHGLLWQLLCNASGKSGECLRGVYKSVLEEAPIEQAGVWLLREDSKREGKAQRELFERLAGKWMGRDRRRGIPYTWSVSHLEDARRHASPRSFIAAIGTAADVSNQRYPEHSYPLHYESIKLGVQKASEIRVSEMAEDYQWVKTLMEPLRGITVPCDFSMIEECWNTSFPQGAGDIGSNHLPPQRIEQGWQGIREDLQGLGIFEAMKDGRLNMPDLYRVGFGLGRRGGVKPMRAGSR</sequence>
<accession>Q2RQ07</accession>
<dbReference type="PATRIC" id="fig|269796.9.peg.3102"/>
<evidence type="ECO:0000313" key="2">
    <source>
        <dbReference type="Proteomes" id="UP000001929"/>
    </source>
</evidence>
<dbReference type="eggNOG" id="COG1192">
    <property type="taxonomic scope" value="Bacteria"/>
</dbReference>
<dbReference type="Proteomes" id="UP000001929">
    <property type="component" value="Chromosome"/>
</dbReference>
<dbReference type="AlphaFoldDB" id="Q2RQ07"/>
<gene>
    <name evidence="1" type="ordered locus">Rru_A2993</name>
</gene>
<dbReference type="RefSeq" id="WP_011390741.1">
    <property type="nucleotide sequence ID" value="NC_007643.1"/>
</dbReference>
<dbReference type="EnsemblBacteria" id="ABC23788">
    <property type="protein sequence ID" value="ABC23788"/>
    <property type="gene ID" value="Rru_A2993"/>
</dbReference>
<organism evidence="1 2">
    <name type="scientific">Rhodospirillum rubrum (strain ATCC 11170 / ATH 1.1.1 / DSM 467 / LMG 4362 / NCIMB 8255 / S1)</name>
    <dbReference type="NCBI Taxonomy" id="269796"/>
    <lineage>
        <taxon>Bacteria</taxon>
        <taxon>Pseudomonadati</taxon>
        <taxon>Pseudomonadota</taxon>
        <taxon>Alphaproteobacteria</taxon>
        <taxon>Rhodospirillales</taxon>
        <taxon>Rhodospirillaceae</taxon>
        <taxon>Rhodospirillum</taxon>
    </lineage>
</organism>